<dbReference type="SUPFAM" id="SSF55681">
    <property type="entry name" value="Class II aaRS and biotin synthetases"/>
    <property type="match status" value="1"/>
</dbReference>
<dbReference type="PROSITE" id="PS50862">
    <property type="entry name" value="AA_TRNA_LIGASE_II"/>
    <property type="match status" value="1"/>
</dbReference>
<dbReference type="PRINTS" id="PR01043">
    <property type="entry name" value="TRNASYNTHGLY"/>
</dbReference>
<comment type="caution">
    <text evidence="6">The sequence shown here is derived from an EMBL/GenBank/DDBJ whole genome shotgun (WGS) entry which is preliminary data.</text>
</comment>
<dbReference type="InterPro" id="IPR045864">
    <property type="entry name" value="aa-tRNA-synth_II/BPL/LPL"/>
</dbReference>
<keyword evidence="1" id="KW-0436">Ligase</keyword>
<keyword evidence="7" id="KW-1185">Reference proteome</keyword>
<evidence type="ECO:0000313" key="6">
    <source>
        <dbReference type="EMBL" id="CAI2198991.1"/>
    </source>
</evidence>
<evidence type="ECO:0000259" key="5">
    <source>
        <dbReference type="PROSITE" id="PS50862"/>
    </source>
</evidence>
<keyword evidence="4" id="KW-0030">Aminoacyl-tRNA synthetase</keyword>
<feature type="non-terminal residue" evidence="6">
    <location>
        <position position="1"/>
    </location>
</feature>
<accession>A0A9W4TAS5</accession>
<dbReference type="GO" id="GO:0004820">
    <property type="term" value="F:glycine-tRNA ligase activity"/>
    <property type="evidence" value="ECO:0007669"/>
    <property type="project" value="TreeGrafter"/>
</dbReference>
<dbReference type="InterPro" id="IPR006195">
    <property type="entry name" value="aa-tRNA-synth_II"/>
</dbReference>
<organism evidence="6 7">
    <name type="scientific">Funneliformis geosporum</name>
    <dbReference type="NCBI Taxonomy" id="1117311"/>
    <lineage>
        <taxon>Eukaryota</taxon>
        <taxon>Fungi</taxon>
        <taxon>Fungi incertae sedis</taxon>
        <taxon>Mucoromycota</taxon>
        <taxon>Glomeromycotina</taxon>
        <taxon>Glomeromycetes</taxon>
        <taxon>Glomerales</taxon>
        <taxon>Glomeraceae</taxon>
        <taxon>Funneliformis</taxon>
    </lineage>
</organism>
<evidence type="ECO:0000256" key="3">
    <source>
        <dbReference type="ARBA" id="ARBA00022840"/>
    </source>
</evidence>
<dbReference type="Proteomes" id="UP001153678">
    <property type="component" value="Unassembled WGS sequence"/>
</dbReference>
<dbReference type="GO" id="GO:0005737">
    <property type="term" value="C:cytoplasm"/>
    <property type="evidence" value="ECO:0007669"/>
    <property type="project" value="TreeGrafter"/>
</dbReference>
<keyword evidence="3" id="KW-0067">ATP-binding</keyword>
<feature type="non-terminal residue" evidence="6">
    <location>
        <position position="239"/>
    </location>
</feature>
<evidence type="ECO:0000256" key="1">
    <source>
        <dbReference type="ARBA" id="ARBA00022598"/>
    </source>
</evidence>
<dbReference type="Gene3D" id="3.30.930.10">
    <property type="entry name" value="Bira Bifunctional Protein, Domain 2"/>
    <property type="match status" value="2"/>
</dbReference>
<dbReference type="EMBL" id="CAMKVN010020022">
    <property type="protein sequence ID" value="CAI2198991.1"/>
    <property type="molecule type" value="Genomic_DNA"/>
</dbReference>
<reference evidence="6" key="1">
    <citation type="submission" date="2022-08" db="EMBL/GenBank/DDBJ databases">
        <authorList>
            <person name="Kallberg Y."/>
            <person name="Tangrot J."/>
            <person name="Rosling A."/>
        </authorList>
    </citation>
    <scope>NUCLEOTIDE SEQUENCE</scope>
    <source>
        <strain evidence="6">Wild A</strain>
    </source>
</reference>
<dbReference type="PANTHER" id="PTHR10745:SF8">
    <property type="entry name" value="DNA POLYMERASE SUBUNIT GAMMA-2, MITOCHONDRIAL"/>
    <property type="match status" value="1"/>
</dbReference>
<dbReference type="GO" id="GO:0005524">
    <property type="term" value="F:ATP binding"/>
    <property type="evidence" value="ECO:0007669"/>
    <property type="project" value="UniProtKB-KW"/>
</dbReference>
<dbReference type="Pfam" id="PF00587">
    <property type="entry name" value="tRNA-synt_2b"/>
    <property type="match status" value="1"/>
</dbReference>
<gene>
    <name evidence="6" type="ORF">FWILDA_LOCUS18849</name>
</gene>
<dbReference type="InterPro" id="IPR002314">
    <property type="entry name" value="aa-tRNA-synt_IIb"/>
</dbReference>
<protein>
    <submittedName>
        <fullName evidence="6">7824_t:CDS:1</fullName>
    </submittedName>
</protein>
<name>A0A9W4TAS5_9GLOM</name>
<dbReference type="GO" id="GO:0006426">
    <property type="term" value="P:glycyl-tRNA aminoacylation"/>
    <property type="evidence" value="ECO:0007669"/>
    <property type="project" value="TreeGrafter"/>
</dbReference>
<evidence type="ECO:0000256" key="4">
    <source>
        <dbReference type="ARBA" id="ARBA00023146"/>
    </source>
</evidence>
<sequence length="239" mass="27617">TKGNYLIKANCAKCGKNKFCPPRQFNLLLTTNLEITDGKENVVYLRPETCQGIFINFAAIQRSTRRQLPFGIGQIGKSFRNEITLHHGIFRTREFEQLELEFFCRSEETKTKQVNLNKEELPHYAKKTLDLYFNYHFGEGELCSISDRGSYDLTQHGQHSQEFLGIKENNQEIIPEVIEISFGVERLMLATLEDAYQKETVASSQLTREVLKLHPLLAPYFVAVIPAKNSLREKSYQLY</sequence>
<keyword evidence="2" id="KW-0547">Nucleotide-binding</keyword>
<dbReference type="AlphaFoldDB" id="A0A9W4TAS5"/>
<dbReference type="OrthoDB" id="57698at2759"/>
<feature type="domain" description="Aminoacyl-transfer RNA synthetases class-II family profile" evidence="5">
    <location>
        <begin position="43"/>
        <end position="215"/>
    </location>
</feature>
<evidence type="ECO:0000256" key="2">
    <source>
        <dbReference type="ARBA" id="ARBA00022741"/>
    </source>
</evidence>
<dbReference type="InterPro" id="IPR027031">
    <property type="entry name" value="Gly-tRNA_synthase/POLG2"/>
</dbReference>
<proteinExistence type="predicted"/>
<dbReference type="PANTHER" id="PTHR10745">
    <property type="entry name" value="GLYCYL-TRNA SYNTHETASE/DNA POLYMERASE SUBUNIT GAMMA-2"/>
    <property type="match status" value="1"/>
</dbReference>
<evidence type="ECO:0000313" key="7">
    <source>
        <dbReference type="Proteomes" id="UP001153678"/>
    </source>
</evidence>